<keyword evidence="3" id="KW-1185">Reference proteome</keyword>
<keyword evidence="1" id="KW-0812">Transmembrane</keyword>
<gene>
    <name evidence="2" type="ORF">M408DRAFT_264293</name>
</gene>
<dbReference type="AlphaFoldDB" id="A0A0C3AVK8"/>
<evidence type="ECO:0000313" key="2">
    <source>
        <dbReference type="EMBL" id="KIM23306.1"/>
    </source>
</evidence>
<feature type="transmembrane region" description="Helical" evidence="1">
    <location>
        <begin position="53"/>
        <end position="74"/>
    </location>
</feature>
<name>A0A0C3AVK8_SERVB</name>
<proteinExistence type="predicted"/>
<dbReference type="HOGENOM" id="CLU_2401045_0_0_1"/>
<sequence length="93" mass="10395">MALGIIINDNTSLPARVFLAGDNIPIYLLGPYNSDLLLAEFGLSPKLLPIATLGVYFFHTGAAVFGISLLLLMYHNVFKTEWQRPCKEYLYIC</sequence>
<reference evidence="3" key="2">
    <citation type="submission" date="2015-01" db="EMBL/GenBank/DDBJ databases">
        <title>Evolutionary Origins and Diversification of the Mycorrhizal Mutualists.</title>
        <authorList>
            <consortium name="DOE Joint Genome Institute"/>
            <consortium name="Mycorrhizal Genomics Consortium"/>
            <person name="Kohler A."/>
            <person name="Kuo A."/>
            <person name="Nagy L.G."/>
            <person name="Floudas D."/>
            <person name="Copeland A."/>
            <person name="Barry K.W."/>
            <person name="Cichocki N."/>
            <person name="Veneault-Fourrey C."/>
            <person name="LaButti K."/>
            <person name="Lindquist E.A."/>
            <person name="Lipzen A."/>
            <person name="Lundell T."/>
            <person name="Morin E."/>
            <person name="Murat C."/>
            <person name="Riley R."/>
            <person name="Ohm R."/>
            <person name="Sun H."/>
            <person name="Tunlid A."/>
            <person name="Henrissat B."/>
            <person name="Grigoriev I.V."/>
            <person name="Hibbett D.S."/>
            <person name="Martin F."/>
        </authorList>
    </citation>
    <scope>NUCLEOTIDE SEQUENCE [LARGE SCALE GENOMIC DNA]</scope>
    <source>
        <strain evidence="3">MAFF 305830</strain>
    </source>
</reference>
<evidence type="ECO:0000256" key="1">
    <source>
        <dbReference type="SAM" id="Phobius"/>
    </source>
</evidence>
<evidence type="ECO:0000313" key="3">
    <source>
        <dbReference type="Proteomes" id="UP000054097"/>
    </source>
</evidence>
<dbReference type="Proteomes" id="UP000054097">
    <property type="component" value="Unassembled WGS sequence"/>
</dbReference>
<reference evidence="2 3" key="1">
    <citation type="submission" date="2014-04" db="EMBL/GenBank/DDBJ databases">
        <authorList>
            <consortium name="DOE Joint Genome Institute"/>
            <person name="Kuo A."/>
            <person name="Zuccaro A."/>
            <person name="Kohler A."/>
            <person name="Nagy L.G."/>
            <person name="Floudas D."/>
            <person name="Copeland A."/>
            <person name="Barry K.W."/>
            <person name="Cichocki N."/>
            <person name="Veneault-Fourrey C."/>
            <person name="LaButti K."/>
            <person name="Lindquist E.A."/>
            <person name="Lipzen A."/>
            <person name="Lundell T."/>
            <person name="Morin E."/>
            <person name="Murat C."/>
            <person name="Sun H."/>
            <person name="Tunlid A."/>
            <person name="Henrissat B."/>
            <person name="Grigoriev I.V."/>
            <person name="Hibbett D.S."/>
            <person name="Martin F."/>
            <person name="Nordberg H.P."/>
            <person name="Cantor M.N."/>
            <person name="Hua S.X."/>
        </authorList>
    </citation>
    <scope>NUCLEOTIDE SEQUENCE [LARGE SCALE GENOMIC DNA]</scope>
    <source>
        <strain evidence="2 3">MAFF 305830</strain>
    </source>
</reference>
<protein>
    <submittedName>
        <fullName evidence="2">Uncharacterized protein</fullName>
    </submittedName>
</protein>
<accession>A0A0C3AVK8</accession>
<organism evidence="2 3">
    <name type="scientific">Serendipita vermifera MAFF 305830</name>
    <dbReference type="NCBI Taxonomy" id="933852"/>
    <lineage>
        <taxon>Eukaryota</taxon>
        <taxon>Fungi</taxon>
        <taxon>Dikarya</taxon>
        <taxon>Basidiomycota</taxon>
        <taxon>Agaricomycotina</taxon>
        <taxon>Agaricomycetes</taxon>
        <taxon>Sebacinales</taxon>
        <taxon>Serendipitaceae</taxon>
        <taxon>Serendipita</taxon>
    </lineage>
</organism>
<dbReference type="EMBL" id="KN824339">
    <property type="protein sequence ID" value="KIM23306.1"/>
    <property type="molecule type" value="Genomic_DNA"/>
</dbReference>
<keyword evidence="1" id="KW-0472">Membrane</keyword>
<keyword evidence="1" id="KW-1133">Transmembrane helix</keyword>